<dbReference type="RefSeq" id="WP_003293173.1">
    <property type="nucleotide sequence ID" value="NZ_KK020676.1"/>
</dbReference>
<keyword evidence="8 18" id="KW-0547">Nucleotide-binding</keyword>
<dbReference type="NCBIfam" id="TIGR00877">
    <property type="entry name" value="purD"/>
    <property type="match status" value="1"/>
</dbReference>
<evidence type="ECO:0000256" key="1">
    <source>
        <dbReference type="ARBA" id="ARBA00001936"/>
    </source>
</evidence>
<dbReference type="eggNOG" id="COG0151">
    <property type="taxonomic scope" value="Bacteria"/>
</dbReference>
<keyword evidence="11" id="KW-0460">Magnesium</keyword>
<dbReference type="FunFam" id="3.30.1490.20:FF:000006">
    <property type="entry name" value="phosphoribosylamine--glycine ligase, chloroplastic-like"/>
    <property type="match status" value="1"/>
</dbReference>
<protein>
    <recommendedName>
        <fullName evidence="5 17">Phosphoribosylamine--glycine ligase</fullName>
        <ecNumber evidence="4 17">6.3.4.13</ecNumber>
    </recommendedName>
    <alternativeName>
        <fullName evidence="16 17">GARS</fullName>
    </alternativeName>
    <alternativeName>
        <fullName evidence="14 17">Glycinamide ribonucleotide synthetase</fullName>
    </alternativeName>
    <alternativeName>
        <fullName evidence="15 17">Phosphoribosylglycinamide synthetase</fullName>
    </alternativeName>
</protein>
<dbReference type="InterPro" id="IPR013815">
    <property type="entry name" value="ATP_grasp_subdomain_1"/>
</dbReference>
<comment type="cofactor">
    <cofactor evidence="1">
        <name>Mn(2+)</name>
        <dbReference type="ChEBI" id="CHEBI:29035"/>
    </cofactor>
</comment>
<dbReference type="OrthoDB" id="9807240at2"/>
<dbReference type="InterPro" id="IPR037123">
    <property type="entry name" value="PRibGlycinamide_synth_C_sf"/>
</dbReference>
<dbReference type="SMART" id="SM01209">
    <property type="entry name" value="GARS_A"/>
    <property type="match status" value="1"/>
</dbReference>
<dbReference type="SUPFAM" id="SSF52440">
    <property type="entry name" value="PreATP-grasp domain"/>
    <property type="match status" value="1"/>
</dbReference>
<dbReference type="FunFam" id="3.40.50.20:FF:000006">
    <property type="entry name" value="Phosphoribosylamine--glycine ligase, chloroplastic"/>
    <property type="match status" value="1"/>
</dbReference>
<dbReference type="EC" id="6.3.4.13" evidence="4 17"/>
<dbReference type="AlphaFoldDB" id="A0A061JLW3"/>
<comment type="similarity">
    <text evidence="13 17">Belongs to the GARS family.</text>
</comment>
<dbReference type="HAMAP" id="MF_00138">
    <property type="entry name" value="GARS"/>
    <property type="match status" value="1"/>
</dbReference>
<evidence type="ECO:0000256" key="7">
    <source>
        <dbReference type="ARBA" id="ARBA00022723"/>
    </source>
</evidence>
<dbReference type="EMBL" id="AMCZ02000017">
    <property type="protein sequence ID" value="EWC40721.1"/>
    <property type="molecule type" value="Genomic_DNA"/>
</dbReference>
<evidence type="ECO:0000256" key="3">
    <source>
        <dbReference type="ARBA" id="ARBA00005174"/>
    </source>
</evidence>
<dbReference type="Gene3D" id="3.30.470.20">
    <property type="entry name" value="ATP-grasp fold, B domain"/>
    <property type="match status" value="1"/>
</dbReference>
<keyword evidence="9 17" id="KW-0658">Purine biosynthesis</keyword>
<evidence type="ECO:0000256" key="9">
    <source>
        <dbReference type="ARBA" id="ARBA00022755"/>
    </source>
</evidence>
<keyword evidence="6 17" id="KW-0436">Ligase</keyword>
<evidence type="ECO:0000256" key="14">
    <source>
        <dbReference type="ARBA" id="ARBA00042242"/>
    </source>
</evidence>
<dbReference type="GO" id="GO:0006189">
    <property type="term" value="P:'de novo' IMP biosynthetic process"/>
    <property type="evidence" value="ECO:0007669"/>
    <property type="project" value="UniProtKB-UniRule"/>
</dbReference>
<dbReference type="PROSITE" id="PS50975">
    <property type="entry name" value="ATP_GRASP"/>
    <property type="match status" value="1"/>
</dbReference>
<dbReference type="UniPathway" id="UPA00074">
    <property type="reaction ID" value="UER00125"/>
</dbReference>
<sequence>MNVLIIGSGGREHALAWKVAQDPRVAKVFVAPGNAGTATEAKCENVAIDVLAIEQLADFAAANVQLTIVGPEAPLVKGVVDLFRARGLDIFGPTAAAAQLEGSKAFTKDFLARHAIPTADYQNFTEVEPALAYLREKGAPIVVKADGLAAGKGVIVAMTLEEAEEAVRDMLSGNAFGDAGARVVIEEFLDGEEASFIVMVDGEHVLPMATSQDHKRVGDGDTGPNTGGMGAYSPAPVVTPQVHQRVMDEVIYPTVRGMAAEGNVYTGFLYAGLMIDQAGKPKVIEFNCRFGDPETQPIMVRLESSLVLLIEAALARALNKVEATWDPRPTVGVVLAAGGYPGDYAKGDVIEGLDAAAALDGKVFHAGTALDSQGQVVTAGGRVLCATAIGRSVAEAQQQAYRLAEKIRWNGCFYRQDIGYRAIARELGEG</sequence>
<evidence type="ECO:0000256" key="13">
    <source>
        <dbReference type="ARBA" id="ARBA00038345"/>
    </source>
</evidence>
<dbReference type="Pfam" id="PF02844">
    <property type="entry name" value="GARS_N"/>
    <property type="match status" value="1"/>
</dbReference>
<evidence type="ECO:0000256" key="10">
    <source>
        <dbReference type="ARBA" id="ARBA00022840"/>
    </source>
</evidence>
<evidence type="ECO:0000256" key="2">
    <source>
        <dbReference type="ARBA" id="ARBA00001946"/>
    </source>
</evidence>
<keyword evidence="7" id="KW-0479">Metal-binding</keyword>
<dbReference type="PROSITE" id="PS00184">
    <property type="entry name" value="GARS"/>
    <property type="match status" value="1"/>
</dbReference>
<dbReference type="Pfam" id="PF01071">
    <property type="entry name" value="GARS_A"/>
    <property type="match status" value="1"/>
</dbReference>
<evidence type="ECO:0000259" key="19">
    <source>
        <dbReference type="PROSITE" id="PS50975"/>
    </source>
</evidence>
<proteinExistence type="inferred from homology"/>
<comment type="pathway">
    <text evidence="3 17">Purine metabolism; IMP biosynthesis via de novo pathway; N(1)-(5-phospho-D-ribosyl)glycinamide from 5-phospho-alpha-D-ribose 1-diphosphate: step 2/2.</text>
</comment>
<dbReference type="InterPro" id="IPR020562">
    <property type="entry name" value="PRibGlycinamide_synth_N"/>
</dbReference>
<dbReference type="Gene3D" id="3.30.1490.20">
    <property type="entry name" value="ATP-grasp fold, A domain"/>
    <property type="match status" value="1"/>
</dbReference>
<evidence type="ECO:0000256" key="8">
    <source>
        <dbReference type="ARBA" id="ARBA00022741"/>
    </source>
</evidence>
<dbReference type="PANTHER" id="PTHR43472">
    <property type="entry name" value="PHOSPHORIBOSYLAMINE--GLYCINE LIGASE"/>
    <property type="match status" value="1"/>
</dbReference>
<evidence type="ECO:0000313" key="20">
    <source>
        <dbReference type="EMBL" id="EWC40721.1"/>
    </source>
</evidence>
<evidence type="ECO:0000256" key="17">
    <source>
        <dbReference type="HAMAP-Rule" id="MF_00138"/>
    </source>
</evidence>
<dbReference type="GO" id="GO:0009113">
    <property type="term" value="P:purine nucleobase biosynthetic process"/>
    <property type="evidence" value="ECO:0007669"/>
    <property type="project" value="InterPro"/>
</dbReference>
<dbReference type="FunFam" id="3.30.470.20:FF:000031">
    <property type="entry name" value="Phosphoribosylamine--glycine ligase"/>
    <property type="match status" value="1"/>
</dbReference>
<accession>A0A061JLW3</accession>
<dbReference type="InterPro" id="IPR020561">
    <property type="entry name" value="PRibGlycinamid_synth_ATP-grasp"/>
</dbReference>
<dbReference type="GO" id="GO:0046872">
    <property type="term" value="F:metal ion binding"/>
    <property type="evidence" value="ECO:0007669"/>
    <property type="project" value="UniProtKB-KW"/>
</dbReference>
<dbReference type="InterPro" id="IPR020559">
    <property type="entry name" value="PRibGlycinamide_synth_CS"/>
</dbReference>
<comment type="cofactor">
    <cofactor evidence="2">
        <name>Mg(2+)</name>
        <dbReference type="ChEBI" id="CHEBI:18420"/>
    </cofactor>
</comment>
<evidence type="ECO:0000256" key="11">
    <source>
        <dbReference type="ARBA" id="ARBA00022842"/>
    </source>
</evidence>
<dbReference type="GO" id="GO:0005524">
    <property type="term" value="F:ATP binding"/>
    <property type="evidence" value="ECO:0007669"/>
    <property type="project" value="UniProtKB-UniRule"/>
</dbReference>
<evidence type="ECO:0000256" key="6">
    <source>
        <dbReference type="ARBA" id="ARBA00022598"/>
    </source>
</evidence>
<comment type="catalytic activity">
    <reaction evidence="17">
        <text>5-phospho-beta-D-ribosylamine + glycine + ATP = N(1)-(5-phospho-beta-D-ribosyl)glycinamide + ADP + phosphate + H(+)</text>
        <dbReference type="Rhea" id="RHEA:17453"/>
        <dbReference type="ChEBI" id="CHEBI:15378"/>
        <dbReference type="ChEBI" id="CHEBI:30616"/>
        <dbReference type="ChEBI" id="CHEBI:43474"/>
        <dbReference type="ChEBI" id="CHEBI:57305"/>
        <dbReference type="ChEBI" id="CHEBI:58681"/>
        <dbReference type="ChEBI" id="CHEBI:143788"/>
        <dbReference type="ChEBI" id="CHEBI:456216"/>
        <dbReference type="EC" id="6.3.4.13"/>
    </reaction>
</comment>
<dbReference type="InterPro" id="IPR011761">
    <property type="entry name" value="ATP-grasp"/>
</dbReference>
<gene>
    <name evidence="17" type="primary">purD</name>
    <name evidence="20" type="ORF">B597_013830</name>
</gene>
<keyword evidence="10 18" id="KW-0067">ATP-binding</keyword>
<dbReference type="SMART" id="SM01210">
    <property type="entry name" value="GARS_C"/>
    <property type="match status" value="1"/>
</dbReference>
<evidence type="ECO:0000256" key="5">
    <source>
        <dbReference type="ARBA" id="ARBA00020605"/>
    </source>
</evidence>
<name>A0A061JLW3_STUST</name>
<dbReference type="HOGENOM" id="CLU_027420_3_1_6"/>
<dbReference type="InterPro" id="IPR020560">
    <property type="entry name" value="PRibGlycinamide_synth_C-dom"/>
</dbReference>
<evidence type="ECO:0000256" key="16">
    <source>
        <dbReference type="ARBA" id="ARBA00079592"/>
    </source>
</evidence>
<reference evidence="20 21" key="1">
    <citation type="journal article" date="2013" name="Genome Announc.">
        <title>Draft Genome of the Nitrogen-Fixing Bacterium Pseudomonas stutzeri Strain KOS6 Isolated from Industrial Hydrocarbon Sludge.</title>
        <authorList>
            <person name="Grigoryeva T.V."/>
            <person name="Laikov A.V."/>
            <person name="Naumova R.P."/>
            <person name="Manolov A.I."/>
            <person name="Larin A.K."/>
            <person name="Karpova I.Y."/>
            <person name="Semashko T.A."/>
            <person name="Alexeev D.G."/>
            <person name="Kostryukova E.S."/>
            <person name="Muller R."/>
            <person name="Govorun V.M."/>
        </authorList>
    </citation>
    <scope>NUCLEOTIDE SEQUENCE [LARGE SCALE GENOMIC DNA]</scope>
    <source>
        <strain evidence="20 21">KOS6</strain>
    </source>
</reference>
<dbReference type="InterPro" id="IPR016185">
    <property type="entry name" value="PreATP-grasp_dom_sf"/>
</dbReference>
<evidence type="ECO:0000256" key="15">
    <source>
        <dbReference type="ARBA" id="ARBA00042864"/>
    </source>
</evidence>
<evidence type="ECO:0000256" key="12">
    <source>
        <dbReference type="ARBA" id="ARBA00023211"/>
    </source>
</evidence>
<dbReference type="Proteomes" id="UP000026923">
    <property type="component" value="Unassembled WGS sequence"/>
</dbReference>
<comment type="caution">
    <text evidence="20">The sequence shown here is derived from an EMBL/GenBank/DDBJ whole genome shotgun (WGS) entry which is preliminary data.</text>
</comment>
<feature type="domain" description="ATP-grasp" evidence="19">
    <location>
        <begin position="108"/>
        <end position="315"/>
    </location>
</feature>
<dbReference type="Gene3D" id="3.40.50.20">
    <property type="match status" value="1"/>
</dbReference>
<dbReference type="GO" id="GO:0004637">
    <property type="term" value="F:phosphoribosylamine-glycine ligase activity"/>
    <property type="evidence" value="ECO:0007669"/>
    <property type="project" value="UniProtKB-UniRule"/>
</dbReference>
<dbReference type="PANTHER" id="PTHR43472:SF1">
    <property type="entry name" value="PHOSPHORIBOSYLAMINE--GLYCINE LIGASE, CHLOROPLASTIC"/>
    <property type="match status" value="1"/>
</dbReference>
<evidence type="ECO:0000256" key="4">
    <source>
        <dbReference type="ARBA" id="ARBA00013255"/>
    </source>
</evidence>
<evidence type="ECO:0000256" key="18">
    <source>
        <dbReference type="PROSITE-ProRule" id="PRU00409"/>
    </source>
</evidence>
<dbReference type="InterPro" id="IPR000115">
    <property type="entry name" value="PRibGlycinamide_synth"/>
</dbReference>
<evidence type="ECO:0000313" key="21">
    <source>
        <dbReference type="Proteomes" id="UP000026923"/>
    </source>
</evidence>
<dbReference type="Pfam" id="PF02843">
    <property type="entry name" value="GARS_C"/>
    <property type="match status" value="1"/>
</dbReference>
<dbReference type="InterPro" id="IPR011054">
    <property type="entry name" value="Rudment_hybrid_motif"/>
</dbReference>
<dbReference type="SUPFAM" id="SSF56059">
    <property type="entry name" value="Glutathione synthetase ATP-binding domain-like"/>
    <property type="match status" value="1"/>
</dbReference>
<organism evidence="20 21">
    <name type="scientific">Stutzerimonas stutzeri KOS6</name>
    <dbReference type="NCBI Taxonomy" id="1218352"/>
    <lineage>
        <taxon>Bacteria</taxon>
        <taxon>Pseudomonadati</taxon>
        <taxon>Pseudomonadota</taxon>
        <taxon>Gammaproteobacteria</taxon>
        <taxon>Pseudomonadales</taxon>
        <taxon>Pseudomonadaceae</taxon>
        <taxon>Stutzerimonas</taxon>
    </lineage>
</organism>
<dbReference type="FunFam" id="3.90.600.10:FF:000001">
    <property type="entry name" value="Trifunctional purine biosynthetic protein adenosine-3"/>
    <property type="match status" value="1"/>
</dbReference>
<dbReference type="Gene3D" id="3.90.600.10">
    <property type="entry name" value="Phosphoribosylglycinamide synthetase, C-terminal domain"/>
    <property type="match status" value="1"/>
</dbReference>
<keyword evidence="12" id="KW-0464">Manganese</keyword>
<dbReference type="SUPFAM" id="SSF51246">
    <property type="entry name" value="Rudiment single hybrid motif"/>
    <property type="match status" value="1"/>
</dbReference>